<keyword evidence="2" id="KW-1185">Reference proteome</keyword>
<evidence type="ECO:0000313" key="1">
    <source>
        <dbReference type="EMBL" id="GIY39737.1"/>
    </source>
</evidence>
<name>A0AAV4T4D5_9ARAC</name>
<organism evidence="1 2">
    <name type="scientific">Caerostris darwini</name>
    <dbReference type="NCBI Taxonomy" id="1538125"/>
    <lineage>
        <taxon>Eukaryota</taxon>
        <taxon>Metazoa</taxon>
        <taxon>Ecdysozoa</taxon>
        <taxon>Arthropoda</taxon>
        <taxon>Chelicerata</taxon>
        <taxon>Arachnida</taxon>
        <taxon>Araneae</taxon>
        <taxon>Araneomorphae</taxon>
        <taxon>Entelegynae</taxon>
        <taxon>Araneoidea</taxon>
        <taxon>Araneidae</taxon>
        <taxon>Caerostris</taxon>
    </lineage>
</organism>
<reference evidence="1 2" key="1">
    <citation type="submission" date="2021-06" db="EMBL/GenBank/DDBJ databases">
        <title>Caerostris darwini draft genome.</title>
        <authorList>
            <person name="Kono N."/>
            <person name="Arakawa K."/>
        </authorList>
    </citation>
    <scope>NUCLEOTIDE SEQUENCE [LARGE SCALE GENOMIC DNA]</scope>
</reference>
<dbReference type="AlphaFoldDB" id="A0AAV4T4D5"/>
<dbReference type="Proteomes" id="UP001054837">
    <property type="component" value="Unassembled WGS sequence"/>
</dbReference>
<protein>
    <submittedName>
        <fullName evidence="1">Uncharacterized protein</fullName>
    </submittedName>
</protein>
<proteinExistence type="predicted"/>
<comment type="caution">
    <text evidence="1">The sequence shown here is derived from an EMBL/GenBank/DDBJ whole genome shotgun (WGS) entry which is preliminary data.</text>
</comment>
<sequence>MIDEYNDVLITFRQKEIELSLRKLSTSFDEIRRNIIRLPFRPHPSQKFPIRPTTSRFLFRNWMIDEYNDVLITFRQKEIELSLRKLSTSFDEIRRNIIRLTFLPHPSQKFPIRPTTSRFLFRNWMIDEYNDVLITFRQKEIELSLRKLSTSFDEIRRNIIRLTFLPHPSQKVMSFHL</sequence>
<evidence type="ECO:0000313" key="2">
    <source>
        <dbReference type="Proteomes" id="UP001054837"/>
    </source>
</evidence>
<accession>A0AAV4T4D5</accession>
<gene>
    <name evidence="1" type="ORF">CDAR_271771</name>
</gene>
<dbReference type="EMBL" id="BPLQ01008836">
    <property type="protein sequence ID" value="GIY39737.1"/>
    <property type="molecule type" value="Genomic_DNA"/>
</dbReference>